<organism evidence="2">
    <name type="scientific">Sesamum calycinum</name>
    <dbReference type="NCBI Taxonomy" id="2727403"/>
    <lineage>
        <taxon>Eukaryota</taxon>
        <taxon>Viridiplantae</taxon>
        <taxon>Streptophyta</taxon>
        <taxon>Embryophyta</taxon>
        <taxon>Tracheophyta</taxon>
        <taxon>Spermatophyta</taxon>
        <taxon>Magnoliopsida</taxon>
        <taxon>eudicotyledons</taxon>
        <taxon>Gunneridae</taxon>
        <taxon>Pentapetalae</taxon>
        <taxon>asterids</taxon>
        <taxon>lamiids</taxon>
        <taxon>Lamiales</taxon>
        <taxon>Pedaliaceae</taxon>
        <taxon>Sesamum</taxon>
    </lineage>
</organism>
<dbReference type="PANTHER" id="PTHR33240">
    <property type="entry name" value="OS08G0508500 PROTEIN"/>
    <property type="match status" value="1"/>
</dbReference>
<dbReference type="AlphaFoldDB" id="A0AAW2IUF4"/>
<reference evidence="2" key="2">
    <citation type="journal article" date="2024" name="Plant">
        <title>Genomic evolution and insights into agronomic trait innovations of Sesamum species.</title>
        <authorList>
            <person name="Miao H."/>
            <person name="Wang L."/>
            <person name="Qu L."/>
            <person name="Liu H."/>
            <person name="Sun Y."/>
            <person name="Le M."/>
            <person name="Wang Q."/>
            <person name="Wei S."/>
            <person name="Zheng Y."/>
            <person name="Lin W."/>
            <person name="Duan Y."/>
            <person name="Cao H."/>
            <person name="Xiong S."/>
            <person name="Wang X."/>
            <person name="Wei L."/>
            <person name="Li C."/>
            <person name="Ma Q."/>
            <person name="Ju M."/>
            <person name="Zhao R."/>
            <person name="Li G."/>
            <person name="Mu C."/>
            <person name="Tian Q."/>
            <person name="Mei H."/>
            <person name="Zhang T."/>
            <person name="Gao T."/>
            <person name="Zhang H."/>
        </authorList>
    </citation>
    <scope>NUCLEOTIDE SEQUENCE</scope>
    <source>
        <strain evidence="2">KEN8</strain>
    </source>
</reference>
<feature type="region of interest" description="Disordered" evidence="1">
    <location>
        <begin position="1"/>
        <end position="20"/>
    </location>
</feature>
<name>A0AAW2IUF4_9LAMI</name>
<dbReference type="Gene3D" id="2.40.70.10">
    <property type="entry name" value="Acid Proteases"/>
    <property type="match status" value="1"/>
</dbReference>
<dbReference type="InterPro" id="IPR021109">
    <property type="entry name" value="Peptidase_aspartic_dom_sf"/>
</dbReference>
<sequence length="468" mass="52080">MSPERFAGCAIPDRRPEGERQSVPFTEVVMADELPANCRTLAIIEYDGTMDPLEHLSRFENAALLHRYTDGIKCRVFVTTLARAAQQWFNQLSTGSIRSFQEFNAATLEVPSATQEVKIIAFSQGLLDRDFFKSLAKKPVSKFDALLARAAKYINMEDSQAAKKESRGRKEKSIHSTNVPSPSSIAVEGKCLLARPKSWKDDPTIPCLISFVVFTTTTTILLKNADISRTKSKGLSKMDIYKNMYAGRKLGVRDHIRRNLGCGGNGRCSSYPIRTNGETGPKNSHNDALVITALLANYEVGRIFIDSESSADTLFGEAYDQMKLKDIPLKKVNTSLYEFAGEVVYPRGMILLPLTLGTRTPRKTCMLKFLVMDVPSAYNTILGRPTLNAFQAIISTYHIKIKFSTFGGVGEVQGDPLQSKKCYVEVVCKGQKRSTKETHLQVPSNRREKKIQQEGEGTSPKVQPTEEL</sequence>
<proteinExistence type="predicted"/>
<dbReference type="PANTHER" id="PTHR33240:SF8">
    <property type="entry name" value="OS03G0439900 PROTEIN"/>
    <property type="match status" value="1"/>
</dbReference>
<dbReference type="CDD" id="cd00303">
    <property type="entry name" value="retropepsin_like"/>
    <property type="match status" value="1"/>
</dbReference>
<gene>
    <name evidence="2" type="ORF">Scaly_2810400</name>
</gene>
<dbReference type="EMBL" id="JACGWM010001917">
    <property type="protein sequence ID" value="KAL0285741.1"/>
    <property type="molecule type" value="Genomic_DNA"/>
</dbReference>
<feature type="region of interest" description="Disordered" evidence="1">
    <location>
        <begin position="159"/>
        <end position="183"/>
    </location>
</feature>
<evidence type="ECO:0000313" key="2">
    <source>
        <dbReference type="EMBL" id="KAL0285741.1"/>
    </source>
</evidence>
<protein>
    <recommendedName>
        <fullName evidence="3">Retrotransposon gag domain-containing protein</fullName>
    </recommendedName>
</protein>
<comment type="caution">
    <text evidence="2">The sequence shown here is derived from an EMBL/GenBank/DDBJ whole genome shotgun (WGS) entry which is preliminary data.</text>
</comment>
<evidence type="ECO:0000256" key="1">
    <source>
        <dbReference type="SAM" id="MobiDB-lite"/>
    </source>
</evidence>
<evidence type="ECO:0008006" key="3">
    <source>
        <dbReference type="Google" id="ProtNLM"/>
    </source>
</evidence>
<accession>A0AAW2IUF4</accession>
<reference evidence="2" key="1">
    <citation type="submission" date="2020-06" db="EMBL/GenBank/DDBJ databases">
        <authorList>
            <person name="Li T."/>
            <person name="Hu X."/>
            <person name="Zhang T."/>
            <person name="Song X."/>
            <person name="Zhang H."/>
            <person name="Dai N."/>
            <person name="Sheng W."/>
            <person name="Hou X."/>
            <person name="Wei L."/>
        </authorList>
    </citation>
    <scope>NUCLEOTIDE SEQUENCE</scope>
    <source>
        <strain evidence="2">KEN8</strain>
        <tissue evidence="2">Leaf</tissue>
    </source>
</reference>
<feature type="region of interest" description="Disordered" evidence="1">
    <location>
        <begin position="431"/>
        <end position="468"/>
    </location>
</feature>